<dbReference type="CDD" id="cd06123">
    <property type="entry name" value="cupin_HAO"/>
    <property type="match status" value="1"/>
</dbReference>
<dbReference type="InterPro" id="IPR014710">
    <property type="entry name" value="RmlC-like_jellyroll"/>
</dbReference>
<keyword evidence="4" id="KW-0662">Pyridine nucleotide biosynthesis</keyword>
<dbReference type="Proteomes" id="UP000289152">
    <property type="component" value="Unassembled WGS sequence"/>
</dbReference>
<dbReference type="GO" id="GO:0000334">
    <property type="term" value="F:3-hydroxyanthranilate 3,4-dioxygenase activity"/>
    <property type="evidence" value="ECO:0007669"/>
    <property type="project" value="InterPro"/>
</dbReference>
<proteinExistence type="predicted"/>
<dbReference type="InterPro" id="IPR010329">
    <property type="entry name" value="3hydroanth_dOase"/>
</dbReference>
<organism evidence="9 10">
    <name type="scientific">Tremella mesenterica</name>
    <name type="common">Jelly fungus</name>
    <dbReference type="NCBI Taxonomy" id="5217"/>
    <lineage>
        <taxon>Eukaryota</taxon>
        <taxon>Fungi</taxon>
        <taxon>Dikarya</taxon>
        <taxon>Basidiomycota</taxon>
        <taxon>Agaricomycotina</taxon>
        <taxon>Tremellomycetes</taxon>
        <taxon>Tremellales</taxon>
        <taxon>Tremellaceae</taxon>
        <taxon>Tremella</taxon>
    </lineage>
</organism>
<dbReference type="InterPro" id="IPR011051">
    <property type="entry name" value="RmlC_Cupin_sf"/>
</dbReference>
<keyword evidence="10" id="KW-1185">Reference proteome</keyword>
<dbReference type="STRING" id="5217.A0A4V1M370"/>
<evidence type="ECO:0000313" key="10">
    <source>
        <dbReference type="Proteomes" id="UP000289152"/>
    </source>
</evidence>
<dbReference type="GO" id="GO:0034354">
    <property type="term" value="P:'de novo' NAD+ biosynthetic process from L-tryptophan"/>
    <property type="evidence" value="ECO:0007669"/>
    <property type="project" value="TreeGrafter"/>
</dbReference>
<sequence length="138" mass="15827">MIVGGPNTRVDFHVNTTEEWFYQYKGTMVLKVVEEGQIKDIIIKEGDMFLLPANTPHSPRRVENTIGIVMEMVRPGEAIDTMQWYCPNTSHTSLIMIKQVQFHCSDLETQLKPVINSWMEDEEGRRCKECGEVAPSKP</sequence>
<dbReference type="InParanoid" id="A0A4V1M370"/>
<dbReference type="NCBIfam" id="TIGR03037">
    <property type="entry name" value="anthran_nbaC"/>
    <property type="match status" value="1"/>
</dbReference>
<evidence type="ECO:0000256" key="1">
    <source>
        <dbReference type="ARBA" id="ARBA00001954"/>
    </source>
</evidence>
<dbReference type="PANTHER" id="PTHR15497:SF3">
    <property type="entry name" value="3-HYDROXYANTHRANILATE 3,4-DIOXYGENASE 2"/>
    <property type="match status" value="1"/>
</dbReference>
<dbReference type="PANTHER" id="PTHR15497">
    <property type="entry name" value="3-HYDROXYANTHRANILATE 3,4-DIOXYGENASE"/>
    <property type="match status" value="1"/>
</dbReference>
<evidence type="ECO:0000256" key="2">
    <source>
        <dbReference type="ARBA" id="ARBA00002752"/>
    </source>
</evidence>
<keyword evidence="5" id="KW-0479">Metal-binding</keyword>
<comment type="caution">
    <text evidence="9">The sequence shown here is derived from an EMBL/GenBank/DDBJ whole genome shotgun (WGS) entry which is preliminary data.</text>
</comment>
<gene>
    <name evidence="9" type="ORF">M231_06888</name>
</gene>
<keyword evidence="7" id="KW-0560">Oxidoreductase</keyword>
<evidence type="ECO:0000256" key="7">
    <source>
        <dbReference type="ARBA" id="ARBA00023002"/>
    </source>
</evidence>
<evidence type="ECO:0000256" key="6">
    <source>
        <dbReference type="ARBA" id="ARBA00022964"/>
    </source>
</evidence>
<keyword evidence="8" id="KW-0408">Iron</keyword>
<comment type="function">
    <text evidence="2">Catalyzes the oxidative ring opening of 3-hydroxyanthranilate to 2-amino-3-carboxymuconate semialdehyde, which spontaneously cyclizes to quinolinate.</text>
</comment>
<dbReference type="SUPFAM" id="SSF51182">
    <property type="entry name" value="RmlC-like cupins"/>
    <property type="match status" value="1"/>
</dbReference>
<dbReference type="GO" id="GO:0005737">
    <property type="term" value="C:cytoplasm"/>
    <property type="evidence" value="ECO:0007669"/>
    <property type="project" value="TreeGrafter"/>
</dbReference>
<dbReference type="VEuPathDB" id="FungiDB:TREMEDRAFT_45812"/>
<evidence type="ECO:0000313" key="9">
    <source>
        <dbReference type="EMBL" id="RXK35840.1"/>
    </source>
</evidence>
<keyword evidence="6 9" id="KW-0223">Dioxygenase</keyword>
<evidence type="ECO:0000256" key="4">
    <source>
        <dbReference type="ARBA" id="ARBA00022642"/>
    </source>
</evidence>
<dbReference type="OrthoDB" id="204928at2759"/>
<comment type="cofactor">
    <cofactor evidence="1">
        <name>Fe(2+)</name>
        <dbReference type="ChEBI" id="CHEBI:29033"/>
    </cofactor>
</comment>
<reference evidence="9 10" key="1">
    <citation type="submission" date="2016-06" db="EMBL/GenBank/DDBJ databases">
        <title>Evolution of pathogenesis and genome organization in the Tremellales.</title>
        <authorList>
            <person name="Cuomo C."/>
            <person name="Litvintseva A."/>
            <person name="Heitman J."/>
            <person name="Chen Y."/>
            <person name="Sun S."/>
            <person name="Springer D."/>
            <person name="Dromer F."/>
            <person name="Young S."/>
            <person name="Zeng Q."/>
            <person name="Chapman S."/>
            <person name="Gujja S."/>
            <person name="Saif S."/>
            <person name="Birren B."/>
        </authorList>
    </citation>
    <scope>NUCLEOTIDE SEQUENCE [LARGE SCALE GENOMIC DNA]</scope>
    <source>
        <strain evidence="9 10">ATCC 28783</strain>
    </source>
</reference>
<dbReference type="Gene3D" id="2.60.120.10">
    <property type="entry name" value="Jelly Rolls"/>
    <property type="match status" value="1"/>
</dbReference>
<dbReference type="EMBL" id="SDIL01000119">
    <property type="protein sequence ID" value="RXK35840.1"/>
    <property type="molecule type" value="Genomic_DNA"/>
</dbReference>
<evidence type="ECO:0000256" key="5">
    <source>
        <dbReference type="ARBA" id="ARBA00022723"/>
    </source>
</evidence>
<dbReference type="GO" id="GO:0005506">
    <property type="term" value="F:iron ion binding"/>
    <property type="evidence" value="ECO:0007669"/>
    <property type="project" value="InterPro"/>
</dbReference>
<accession>A0A4V1M370</accession>
<evidence type="ECO:0000256" key="3">
    <source>
        <dbReference type="ARBA" id="ARBA00022490"/>
    </source>
</evidence>
<name>A0A4V1M370_TREME</name>
<protein>
    <submittedName>
        <fullName evidence="9">3-hydroxyanthranilate 3,4-dioxygenase</fullName>
    </submittedName>
</protein>
<dbReference type="Pfam" id="PF06052">
    <property type="entry name" value="3-HAO"/>
    <property type="match status" value="1"/>
</dbReference>
<dbReference type="AlphaFoldDB" id="A0A4V1M370"/>
<keyword evidence="3" id="KW-0963">Cytoplasm</keyword>
<dbReference type="GO" id="GO:0046874">
    <property type="term" value="P:quinolinate metabolic process"/>
    <property type="evidence" value="ECO:0007669"/>
    <property type="project" value="TreeGrafter"/>
</dbReference>
<evidence type="ECO:0000256" key="8">
    <source>
        <dbReference type="ARBA" id="ARBA00023004"/>
    </source>
</evidence>